<dbReference type="CDD" id="cd04301">
    <property type="entry name" value="NAT_SF"/>
    <property type="match status" value="1"/>
</dbReference>
<dbReference type="SUPFAM" id="SSF55729">
    <property type="entry name" value="Acyl-CoA N-acyltransferases (Nat)"/>
    <property type="match status" value="1"/>
</dbReference>
<dbReference type="Proteomes" id="UP001221189">
    <property type="component" value="Unassembled WGS sequence"/>
</dbReference>
<dbReference type="EMBL" id="JAQQXT010000008">
    <property type="protein sequence ID" value="MDC8772866.1"/>
    <property type="molecule type" value="Genomic_DNA"/>
</dbReference>
<dbReference type="PROSITE" id="PS51186">
    <property type="entry name" value="GNAT"/>
    <property type="match status" value="1"/>
</dbReference>
<dbReference type="GO" id="GO:0016746">
    <property type="term" value="F:acyltransferase activity"/>
    <property type="evidence" value="ECO:0007669"/>
    <property type="project" value="UniProtKB-KW"/>
</dbReference>
<keyword evidence="2" id="KW-0808">Transferase</keyword>
<evidence type="ECO:0000259" key="1">
    <source>
        <dbReference type="PROSITE" id="PS51186"/>
    </source>
</evidence>
<reference evidence="2 3" key="1">
    <citation type="submission" date="2022-10" db="EMBL/GenBank/DDBJ databases">
        <title>Paucibacter sp. hw1 Genome sequencing.</title>
        <authorList>
            <person name="Park S."/>
        </authorList>
    </citation>
    <scope>NUCLEOTIDE SEQUENCE [LARGE SCALE GENOMIC DNA]</scope>
    <source>
        <strain evidence="3">hw1</strain>
    </source>
</reference>
<feature type="domain" description="N-acetyltransferase" evidence="1">
    <location>
        <begin position="137"/>
        <end position="273"/>
    </location>
</feature>
<keyword evidence="2" id="KW-0012">Acyltransferase</keyword>
<sequence length="273" mass="30652">MTNEQKLFAAYRADRQGHDIEGFRLEALPHLSRYLPHSDCADAEALLCFSRLSAGQEARQIREQIDYFEARGQDFEWKLYGLEEPGALKQLLEAQGFVADEPELFMLYPLLEPLLESTPAKASATAGLSAALPAGVSLRRLVDPQDLDDVLQVQAQIWGRDFEWLRAKLAASLGKPEEMSMFCAYADGQPIGTGWTDYPPGSRFPELHGGAVLPAWRGRGVYSALFELRFIEARARGFEWMAVDASLMSRPILEAIGFKPICPTWPMRYRARP</sequence>
<gene>
    <name evidence="2" type="ORF">PRZ03_14875</name>
</gene>
<dbReference type="InterPro" id="IPR000182">
    <property type="entry name" value="GNAT_dom"/>
</dbReference>
<dbReference type="Gene3D" id="3.40.630.30">
    <property type="match status" value="1"/>
</dbReference>
<evidence type="ECO:0000313" key="2">
    <source>
        <dbReference type="EMBL" id="MDC8772866.1"/>
    </source>
</evidence>
<proteinExistence type="predicted"/>
<organism evidence="2 3">
    <name type="scientific">Roseateles albus</name>
    <dbReference type="NCBI Taxonomy" id="2987525"/>
    <lineage>
        <taxon>Bacteria</taxon>
        <taxon>Pseudomonadati</taxon>
        <taxon>Pseudomonadota</taxon>
        <taxon>Betaproteobacteria</taxon>
        <taxon>Burkholderiales</taxon>
        <taxon>Sphaerotilaceae</taxon>
        <taxon>Roseateles</taxon>
    </lineage>
</organism>
<dbReference type="RefSeq" id="WP_273601023.1">
    <property type="nucleotide sequence ID" value="NZ_JAQQXT010000008.1"/>
</dbReference>
<comment type="caution">
    <text evidence="2">The sequence shown here is derived from an EMBL/GenBank/DDBJ whole genome shotgun (WGS) entry which is preliminary data.</text>
</comment>
<name>A0ABT5KG22_9BURK</name>
<accession>A0ABT5KG22</accession>
<dbReference type="Pfam" id="PF00583">
    <property type="entry name" value="Acetyltransf_1"/>
    <property type="match status" value="1"/>
</dbReference>
<dbReference type="EC" id="2.3.1.-" evidence="2"/>
<protein>
    <submittedName>
        <fullName evidence="2">GNAT family N-acetyltransferase</fullName>
        <ecNumber evidence="2">2.3.1.-</ecNumber>
    </submittedName>
</protein>
<dbReference type="InterPro" id="IPR016181">
    <property type="entry name" value="Acyl_CoA_acyltransferase"/>
</dbReference>
<evidence type="ECO:0000313" key="3">
    <source>
        <dbReference type="Proteomes" id="UP001221189"/>
    </source>
</evidence>
<keyword evidence="3" id="KW-1185">Reference proteome</keyword>